<feature type="transmembrane region" description="Helical" evidence="1">
    <location>
        <begin position="12"/>
        <end position="34"/>
    </location>
</feature>
<evidence type="ECO:0000313" key="3">
    <source>
        <dbReference type="Proteomes" id="UP000658278"/>
    </source>
</evidence>
<name>A0A934RAN7_9BACT</name>
<keyword evidence="1" id="KW-0812">Transmembrane</keyword>
<feature type="transmembrane region" description="Helical" evidence="1">
    <location>
        <begin position="245"/>
        <end position="268"/>
    </location>
</feature>
<gene>
    <name evidence="2" type="ORF">JIN81_10885</name>
</gene>
<keyword evidence="3" id="KW-1185">Reference proteome</keyword>
<sequence>MSDSARSPLSGCAILIAAVLMLVFLIGFSVWLPFRQADEIEKFTQEQPAPVPALQISDFETETTSLVERLENFRSSLADQDAEAIIELDAQDLNLAIAQFEPLEELRGTFHVDAVKDDLLHVSICYQLNGRPRLAKEGEDGPITADPRYLVGTLKARPLLTKRELVLSVDALEVPNSEVPEGFMGHFSTLRIFEAAKDHEVIGPAMAQLTSAQIEGDKLVLSRIPGAPIPDVVTDEQFQKSGGKIAIFLGAGVLVFLIFAGLVLFIGYRTQLRKIQEQEKTNFGEEDA</sequence>
<dbReference type="EMBL" id="JAENII010000007">
    <property type="protein sequence ID" value="MBK1827527.1"/>
    <property type="molecule type" value="Genomic_DNA"/>
</dbReference>
<evidence type="ECO:0000256" key="1">
    <source>
        <dbReference type="SAM" id="Phobius"/>
    </source>
</evidence>
<keyword evidence="1" id="KW-0472">Membrane</keyword>
<dbReference type="AlphaFoldDB" id="A0A934RAN7"/>
<reference evidence="2" key="1">
    <citation type="submission" date="2021-01" db="EMBL/GenBank/DDBJ databases">
        <title>Modified the classification status of verrucomicrobia.</title>
        <authorList>
            <person name="Feng X."/>
        </authorList>
    </citation>
    <scope>NUCLEOTIDE SEQUENCE</scope>
    <source>
        <strain evidence="2">KCTC 22201</strain>
    </source>
</reference>
<proteinExistence type="predicted"/>
<dbReference type="Proteomes" id="UP000658278">
    <property type="component" value="Unassembled WGS sequence"/>
</dbReference>
<comment type="caution">
    <text evidence="2">The sequence shown here is derived from an EMBL/GenBank/DDBJ whole genome shotgun (WGS) entry which is preliminary data.</text>
</comment>
<organism evidence="2 3">
    <name type="scientific">Haloferula rosea</name>
    <dbReference type="NCBI Taxonomy" id="490093"/>
    <lineage>
        <taxon>Bacteria</taxon>
        <taxon>Pseudomonadati</taxon>
        <taxon>Verrucomicrobiota</taxon>
        <taxon>Verrucomicrobiia</taxon>
        <taxon>Verrucomicrobiales</taxon>
        <taxon>Verrucomicrobiaceae</taxon>
        <taxon>Haloferula</taxon>
    </lineage>
</organism>
<protein>
    <submittedName>
        <fullName evidence="2">Uncharacterized protein</fullName>
    </submittedName>
</protein>
<dbReference type="RefSeq" id="WP_200279056.1">
    <property type="nucleotide sequence ID" value="NZ_JAENII010000007.1"/>
</dbReference>
<keyword evidence="1" id="KW-1133">Transmembrane helix</keyword>
<accession>A0A934RAN7</accession>
<evidence type="ECO:0000313" key="2">
    <source>
        <dbReference type="EMBL" id="MBK1827527.1"/>
    </source>
</evidence>